<feature type="signal peptide" evidence="1">
    <location>
        <begin position="1"/>
        <end position="27"/>
    </location>
</feature>
<evidence type="ECO:0000313" key="3">
    <source>
        <dbReference type="Proteomes" id="UP000199111"/>
    </source>
</evidence>
<organism evidence="2 3">
    <name type="scientific">Streptosporangium canum</name>
    <dbReference type="NCBI Taxonomy" id="324952"/>
    <lineage>
        <taxon>Bacteria</taxon>
        <taxon>Bacillati</taxon>
        <taxon>Actinomycetota</taxon>
        <taxon>Actinomycetes</taxon>
        <taxon>Streptosporangiales</taxon>
        <taxon>Streptosporangiaceae</taxon>
        <taxon>Streptosporangium</taxon>
    </lineage>
</organism>
<name>A0A1I3YN95_9ACTN</name>
<keyword evidence="3" id="KW-1185">Reference proteome</keyword>
<dbReference type="RefSeq" id="WP_093889864.1">
    <property type="nucleotide sequence ID" value="NZ_FOQY01000022.1"/>
</dbReference>
<evidence type="ECO:0008006" key="4">
    <source>
        <dbReference type="Google" id="ProtNLM"/>
    </source>
</evidence>
<accession>A0A1I3YN95</accession>
<sequence length="165" mass="18346">MHRLLTRASLSIAVVMGSLLTGGAAYAEPAPKVRVVLESIIAYDLEESGHDEVYVIAQYEGKTLHLFPTRSGEFSVARNDCIYISGDSCPPGTNRLGYYSANEPSYTANGKLLMVALREDDISGDDTLINVPIWPQPISETQYFREEANINGYHYAFNFRLEPSY</sequence>
<protein>
    <recommendedName>
        <fullName evidence="4">Secreted protein</fullName>
    </recommendedName>
</protein>
<evidence type="ECO:0000313" key="2">
    <source>
        <dbReference type="EMBL" id="SFK33240.1"/>
    </source>
</evidence>
<feature type="chain" id="PRO_5011612740" description="Secreted protein" evidence="1">
    <location>
        <begin position="28"/>
        <end position="165"/>
    </location>
</feature>
<dbReference type="AlphaFoldDB" id="A0A1I3YN95"/>
<dbReference type="GeneID" id="96301219"/>
<evidence type="ECO:0000256" key="1">
    <source>
        <dbReference type="SAM" id="SignalP"/>
    </source>
</evidence>
<keyword evidence="1" id="KW-0732">Signal</keyword>
<gene>
    <name evidence="2" type="ORF">SAMN05216275_122120</name>
</gene>
<dbReference type="Proteomes" id="UP000199111">
    <property type="component" value="Unassembled WGS sequence"/>
</dbReference>
<reference evidence="3" key="1">
    <citation type="submission" date="2016-10" db="EMBL/GenBank/DDBJ databases">
        <authorList>
            <person name="Varghese N."/>
            <person name="Submissions S."/>
        </authorList>
    </citation>
    <scope>NUCLEOTIDE SEQUENCE [LARGE SCALE GENOMIC DNA]</scope>
    <source>
        <strain evidence="3">CGMCC 4.2126</strain>
    </source>
</reference>
<proteinExistence type="predicted"/>
<dbReference type="EMBL" id="FOQY01000022">
    <property type="protein sequence ID" value="SFK33240.1"/>
    <property type="molecule type" value="Genomic_DNA"/>
</dbReference>